<dbReference type="InterPro" id="IPR052945">
    <property type="entry name" value="Mitotic_Regulator"/>
</dbReference>
<dbReference type="PANTHER" id="PTHR43628">
    <property type="entry name" value="ACTIVATOR OF C KINASE PROTEIN 1-RELATED"/>
    <property type="match status" value="1"/>
</dbReference>
<accession>K6XN94</accession>
<evidence type="ECO:0000313" key="1">
    <source>
        <dbReference type="EMBL" id="GAC13161.1"/>
    </source>
</evidence>
<name>K6XN94_9ALTE</name>
<keyword evidence="2" id="KW-1185">Reference proteome</keyword>
<dbReference type="Gene3D" id="1.25.40.10">
    <property type="entry name" value="Tetratricopeptide repeat domain"/>
    <property type="match status" value="3"/>
</dbReference>
<comment type="caution">
    <text evidence="1">The sequence shown here is derived from an EMBL/GenBank/DDBJ whole genome shotgun (WGS) entry which is preliminary data.</text>
</comment>
<dbReference type="InterPro" id="IPR006597">
    <property type="entry name" value="Sel1-like"/>
</dbReference>
<dbReference type="EMBL" id="BAEN01000015">
    <property type="protein sequence ID" value="GAC13161.1"/>
    <property type="molecule type" value="Genomic_DNA"/>
</dbReference>
<dbReference type="STRING" id="1127673.GLIP_0515"/>
<dbReference type="SMART" id="SM00671">
    <property type="entry name" value="SEL1"/>
    <property type="match status" value="10"/>
</dbReference>
<gene>
    <name evidence="1" type="ORF">GLIP_0515</name>
</gene>
<dbReference type="AlphaFoldDB" id="K6XN94"/>
<proteinExistence type="predicted"/>
<dbReference type="Pfam" id="PF08238">
    <property type="entry name" value="Sel1"/>
    <property type="match status" value="10"/>
</dbReference>
<evidence type="ECO:0000313" key="2">
    <source>
        <dbReference type="Proteomes" id="UP000006334"/>
    </source>
</evidence>
<dbReference type="SUPFAM" id="SSF81901">
    <property type="entry name" value="HCP-like"/>
    <property type="match status" value="3"/>
</dbReference>
<dbReference type="eggNOG" id="COG0790">
    <property type="taxonomic scope" value="Bacteria"/>
</dbReference>
<reference evidence="1 2" key="1">
    <citation type="journal article" date="2017" name="Antonie Van Leeuwenhoek">
        <title>Rhizobium rhizosphaerae sp. nov., a novel species isolated from rice rhizosphere.</title>
        <authorList>
            <person name="Zhao J.J."/>
            <person name="Zhang J."/>
            <person name="Zhang R.J."/>
            <person name="Zhang C.W."/>
            <person name="Yin H.Q."/>
            <person name="Zhang X.X."/>
        </authorList>
    </citation>
    <scope>NUCLEOTIDE SEQUENCE [LARGE SCALE GENOMIC DNA]</scope>
    <source>
        <strain evidence="1 2">E3</strain>
    </source>
</reference>
<dbReference type="PANTHER" id="PTHR43628:SF1">
    <property type="entry name" value="CHITIN SYNTHASE REGULATORY FACTOR 2-RELATED"/>
    <property type="match status" value="1"/>
</dbReference>
<sequence length="848" mass="96121">MQPDQVYWLQQINQFFLADVDSVLTPYTEMLKTLNNWPEEEFCTDEHTQNIQRTLVLNNTSLMAYRMGLHCATLAGNELEIADLKQKIDAISALLLQSGSGETPQDAIKIRDLYEAQIIFNWAGISVFDMEMVRLANQVVYKLHTIDMQTSGYSIYYVENAEYFARKRDHWLPQNGKSKQLAKLQMENRFETGSVAAFLWQFDNWLKNDNPDLVIQSLEKSENLGAVASVALAYAYLHKQNTAAFEYQIDELLTYSENGFVEASAALGQYMLKTGDPFEINEAAQLYKFNIKNLGAEEATFSWLDGFLNQPNDSQQFDLLLDNLDDEYFRYWRSAINRYNTTFGLITPLVNQKLTYLLKRLGARYPQAKLDYAYVLLNGGWNNQQNLQGGLDILVELANQGYARAQLDYGIIHTFGRYGLPVDREQAFHWYQQAAQQGDQNALYNIGLAYRFGRGAERNLSLAIDYFQQSFNAGFQLAGCRLGDLLADEEEQRNYQLAARFYTQVIEDPESSPIEVANCAYGLAFVEIDYFNNIPEGLLRFKQAAELADKDALFELGNIYRDGVLVDKDIQQSIAYYTNAINLGSYRAATNLGYLYEQGDSIAVDKKKALELYQFSAEGGNPSGQNNYATFLRNGTEVKQDLTSAIEWYQKSLQQGNAYAAENLADLYYFGELDEPEYALACDYYEKAVELGAEHVLYDVGYCYFYGEGREKDIQKGLHFFELGAANKDQNALVELGFIYASGEDVDSDPIKSEAYYLVAYGMQNPEAAYGLAKLHESEKGGKKDLVLSTVYYEQSAKWGLVEGMIATANAYIKGLGTKSDPQKAKKWLKKAMEKGSEEAKLILKNLP</sequence>
<dbReference type="InterPro" id="IPR011990">
    <property type="entry name" value="TPR-like_helical_dom_sf"/>
</dbReference>
<organism evidence="1 2">
    <name type="scientific">Aliiglaciecola lipolytica E3</name>
    <dbReference type="NCBI Taxonomy" id="1127673"/>
    <lineage>
        <taxon>Bacteria</taxon>
        <taxon>Pseudomonadati</taxon>
        <taxon>Pseudomonadota</taxon>
        <taxon>Gammaproteobacteria</taxon>
        <taxon>Alteromonadales</taxon>
        <taxon>Alteromonadaceae</taxon>
        <taxon>Aliiglaciecola</taxon>
    </lineage>
</organism>
<protein>
    <submittedName>
        <fullName evidence="1">Uncharacterized protein</fullName>
    </submittedName>
</protein>
<dbReference type="Proteomes" id="UP000006334">
    <property type="component" value="Unassembled WGS sequence"/>
</dbReference>